<dbReference type="EMBL" id="CM001475">
    <property type="protein sequence ID" value="EIC29728.1"/>
    <property type="molecule type" value="Genomic_DNA"/>
</dbReference>
<proteinExistence type="inferred from homology"/>
<dbReference type="Pfam" id="PF10070">
    <property type="entry name" value="DabA"/>
    <property type="match status" value="1"/>
</dbReference>
<dbReference type="GO" id="GO:0005886">
    <property type="term" value="C:plasma membrane"/>
    <property type="evidence" value="ECO:0007669"/>
    <property type="project" value="UniProtKB-SubCell"/>
</dbReference>
<evidence type="ECO:0000256" key="4">
    <source>
        <dbReference type="ARBA" id="ARBA00022833"/>
    </source>
</evidence>
<dbReference type="GO" id="GO:0008270">
    <property type="term" value="F:zinc ion binding"/>
    <property type="evidence" value="ECO:0007669"/>
    <property type="project" value="UniProtKB-UniRule"/>
</dbReference>
<evidence type="ECO:0000256" key="1">
    <source>
        <dbReference type="ARBA" id="ARBA00022448"/>
    </source>
</evidence>
<keyword evidence="4 6" id="KW-0862">Zinc</keyword>
<dbReference type="eggNOG" id="COG3002">
    <property type="taxonomic scope" value="Bacteria"/>
</dbReference>
<dbReference type="AlphaFoldDB" id="H8GPU9"/>
<comment type="subunit">
    <text evidence="6">Forms a complex with DabB.</text>
</comment>
<evidence type="ECO:0000256" key="6">
    <source>
        <dbReference type="HAMAP-Rule" id="MF_01871"/>
    </source>
</evidence>
<sequence length="1099" mass="123078">MQELSISAETRAGSGNAVLRDEIARILLELDHVLPGQAPILDFVHHNTLHGYQHLPFEEALAETERVTGIGGYQPESEFRACYRQGRIGDVDLAAGLRHYVDFNLDDTVCAVRGKTIRREDVYRVALLFDLEPITESRLNWNITELEALDKVQPDVPETVKTALLGKRATSLDEKNRVRSLWSGILDKLGLDQTVPHPENLFDLSPEQAEEWINRAVQAQPDGSLTLHEMMRAEAGAALTRFTTEIGDRLTLGGFIRAITGVDAFETVKPELIRICASALDEGMAPWQLPERDTLGLYAGWRSMFRCDVNPVFLELPDWSELVDGLPEDPVEAVIGQLTYLGLPQAKWAGYLRRLALELPGWSGMINWRRHHPGYHTDRPAAVDLADFLAIRLIYDRLWLGQICRDVWKIEAKLPAIENYFRKNLSELMVREALYKGELPEFLAQKTKTLILRARSERYFKPEWQALSDQIRTWQLSPLCRHENRHCHWSSGWRLFRLCQHLGIDAEAVGAMSRNDLEILLKQLDAFKPARRGKVWLAAYERNYRDKLLQAITVNRGRGLSAGHGRQPEAQLVFCMDEREESFRRHLEELNPAVETFGAAGFFGIPMYYKGLDDAHTTPLCPVAVTPAHLVEEVVRPGAEQILGRHRRGHKLFGGLAYLIHHRLRSDPLSAYFTTVLAAPFILLGLLGDTLLPGFRFRFKQRLSRALDPEMPTALRFTGTADSATAQPKIGFGDAEQADRIENLLRTLGLTQGFAPLVCMIAHGSTSLNNPHEAAHDCGACGGRRGGPNARVFAAMANRPEVRKLLAERGIAIPASCRFVGAQHDTCSDAITWYDLDTLPQSWHGPFAALRQSLHEAQRLSAHERCRRFLPAEALPTPKQAFAHVQRRASDLSQVRPEFGHAGNAAAVIGRRQLTRGLFLDRRVFLISYDPAQDPDGRVVENILLTAGPVGAGINLEYYFSTVDNDRFGCGTKIPHNLTGLFGVMEGTGSDLRTGLPRQMIEIHEAMRLQVIVEAKTAVLERIYQRQEALRELIANGWLHLIAIDPESGDVFLFDRDRGFVRWQGDGTLPAAVENSQAAYRGRTGPVAPVLLRPVTTGA</sequence>
<keyword evidence="3 6" id="KW-0479">Metal-binding</keyword>
<feature type="binding site" evidence="6">
    <location>
        <position position="763"/>
    </location>
    <ligand>
        <name>Zn(2+)</name>
        <dbReference type="ChEBI" id="CHEBI:29105"/>
    </ligand>
</feature>
<reference evidence="7 8" key="1">
    <citation type="journal article" date="2013" name="Genome Announc.">
        <title>Genome Sequence of the Obligate Gammaproteobacterial Methanotroph Methylomicrobium album Strain BG8.</title>
        <authorList>
            <person name="Kits K.D."/>
            <person name="Kalyuzhnaya M.G."/>
            <person name="Klotz M.G."/>
            <person name="Jetten M.S."/>
            <person name="Op den Camp H.J."/>
            <person name="Vuilleumier S."/>
            <person name="Bringel F."/>
            <person name="Dispirito A.A."/>
            <person name="Murrell J.C."/>
            <person name="Bruce D."/>
            <person name="Cheng J.F."/>
            <person name="Copeland A."/>
            <person name="Goodwin L."/>
            <person name="Hauser L."/>
            <person name="Lajus A."/>
            <person name="Land M.L."/>
            <person name="Lapidus A."/>
            <person name="Lucas S."/>
            <person name="Medigue C."/>
            <person name="Pitluck S."/>
            <person name="Woyke T."/>
            <person name="Zeytun A."/>
            <person name="Stein L.Y."/>
        </authorList>
    </citation>
    <scope>NUCLEOTIDE SEQUENCE [LARGE SCALE GENOMIC DNA]</scope>
    <source>
        <strain evidence="7 8">BG8</strain>
    </source>
</reference>
<comment type="similarity">
    <text evidence="6">Belongs to the inorganic carbon transporter (TC 9.A.2) DabA family.</text>
</comment>
<dbReference type="RefSeq" id="WP_005371811.1">
    <property type="nucleotide sequence ID" value="NZ_CM001475.1"/>
</dbReference>
<keyword evidence="2 6" id="KW-1003">Cell membrane</keyword>
<protein>
    <recommendedName>
        <fullName evidence="6">Probable inorganic carbon transporter subunit DabA</fullName>
    </recommendedName>
</protein>
<accession>H8GPU9</accession>
<feature type="binding site" evidence="6">
    <location>
        <position position="577"/>
    </location>
    <ligand>
        <name>Zn(2+)</name>
        <dbReference type="ChEBI" id="CHEBI:29105"/>
    </ligand>
</feature>
<evidence type="ECO:0000256" key="2">
    <source>
        <dbReference type="ARBA" id="ARBA00022475"/>
    </source>
</evidence>
<dbReference type="PANTHER" id="PTHR38344:SF1">
    <property type="entry name" value="INORGANIC CARBON TRANSPORTER SUBUNIT DABA-RELATED"/>
    <property type="match status" value="1"/>
</dbReference>
<dbReference type="STRING" id="686340.Metal_1963"/>
<dbReference type="HAMAP" id="MF_01871">
    <property type="entry name" value="DabA"/>
    <property type="match status" value="1"/>
</dbReference>
<dbReference type="InterPro" id="IPR018752">
    <property type="entry name" value="DabA"/>
</dbReference>
<feature type="binding site" evidence="6">
    <location>
        <position position="778"/>
    </location>
    <ligand>
        <name>Zn(2+)</name>
        <dbReference type="ChEBI" id="CHEBI:29105"/>
    </ligand>
</feature>
<gene>
    <name evidence="6" type="primary">dabA</name>
    <name evidence="7" type="ORF">Metal_1963</name>
</gene>
<dbReference type="PANTHER" id="PTHR38344">
    <property type="entry name" value="UPF0753 PROTEIN AQ_863"/>
    <property type="match status" value="1"/>
</dbReference>
<feature type="binding site" evidence="6">
    <location>
        <position position="575"/>
    </location>
    <ligand>
        <name>Zn(2+)</name>
        <dbReference type="ChEBI" id="CHEBI:29105"/>
    </ligand>
</feature>
<keyword evidence="8" id="KW-1185">Reference proteome</keyword>
<organism evidence="7 8">
    <name type="scientific">Methylomicrobium album BG8</name>
    <dbReference type="NCBI Taxonomy" id="686340"/>
    <lineage>
        <taxon>Bacteria</taxon>
        <taxon>Pseudomonadati</taxon>
        <taxon>Pseudomonadota</taxon>
        <taxon>Gammaproteobacteria</taxon>
        <taxon>Methylococcales</taxon>
        <taxon>Methylococcaceae</taxon>
        <taxon>Methylomicrobium</taxon>
    </lineage>
</organism>
<comment type="function">
    <text evidence="6">Part of an energy-coupled inorganic carbon pump.</text>
</comment>
<evidence type="ECO:0000313" key="8">
    <source>
        <dbReference type="Proteomes" id="UP000005090"/>
    </source>
</evidence>
<comment type="cofactor">
    <cofactor evidence="6">
        <name>Zn(2+)</name>
        <dbReference type="ChEBI" id="CHEBI:29105"/>
    </cofactor>
</comment>
<dbReference type="Proteomes" id="UP000005090">
    <property type="component" value="Chromosome"/>
</dbReference>
<evidence type="ECO:0000256" key="3">
    <source>
        <dbReference type="ARBA" id="ARBA00022723"/>
    </source>
</evidence>
<comment type="subcellular location">
    <subcellularLocation>
        <location evidence="6">Cell membrane</location>
        <topology evidence="6">Peripheral membrane protein</topology>
    </subcellularLocation>
</comment>
<keyword evidence="5 6" id="KW-0472">Membrane</keyword>
<keyword evidence="1 6" id="KW-0813">Transport</keyword>
<evidence type="ECO:0000256" key="5">
    <source>
        <dbReference type="ARBA" id="ARBA00023136"/>
    </source>
</evidence>
<dbReference type="HOGENOM" id="CLU_009885_0_0_6"/>
<name>H8GPU9_METAL</name>
<evidence type="ECO:0000313" key="7">
    <source>
        <dbReference type="EMBL" id="EIC29728.1"/>
    </source>
</evidence>